<dbReference type="Gene3D" id="3.40.50.12780">
    <property type="entry name" value="N-terminal domain of ligase-like"/>
    <property type="match status" value="1"/>
</dbReference>
<sequence length="605" mass="64731">MTNFRTFTELVLERTEARSAADAFIFLPDDARGSVPQHLTFAGLDQEARRIASWLQARGAANRQVLLLHPAGLDFIKAFTACLYAGAVAVPGPLPTEQGQHFSRVSGILRDAEACAVLTDSAHAPEISAWLAAEGFTDVPCLATDDPAQGAADAWHAPALTPDSRAFLQYTSGSTSDPKGVVVSHRNLLANEAAIQRSIGTSAQTVCGGWLPFYHDMGLIGHILHPLYLGIPAVLMAPFTFLKRPVRWLKMVGDYGVTTGGGPNFAYDLCVRRVTDAQLETLDLSTWTTACNGAEPVRAETVRAFTERFAPAGFRPEAFFPCYGMAETTLLVSGIPRTAGPRVLDVDAAALERGELADPRADRPTRSLVSSGIVRDFEVRVVDPETRTERPAGHVGEIWLKGDSVASGYWKRPQTNKEIFDAAIRDAAGAGDDDGGWLRTGDMGVLQDGQLYVTGRLKELVILAGRNLYPQDVERAVQSVDPAFGSGAGAVFAVETDREHLVAIQEVRPGSVATDLRTLASGVQSFISKEFSIPAGNILLVRPGTVRRTTSGKIQRTLMRKLFLAGGITALHEVLEPAVRELVASADAGAATGDQPAALSPESVV</sequence>
<dbReference type="PROSITE" id="PS00455">
    <property type="entry name" value="AMP_BINDING"/>
    <property type="match status" value="1"/>
</dbReference>
<dbReference type="RefSeq" id="WP_121891843.1">
    <property type="nucleotide sequence ID" value="NZ_PENI01000016.1"/>
</dbReference>
<dbReference type="CDD" id="cd05931">
    <property type="entry name" value="FAAL"/>
    <property type="match status" value="1"/>
</dbReference>
<reference evidence="6 7" key="1">
    <citation type="submission" date="2017-11" db="EMBL/GenBank/DDBJ databases">
        <title>Draft genome of actinobacteria isolated from guarana (Paullinia cupana (Mart.) Ducke.</title>
        <authorList>
            <person name="Siqueira K.A."/>
            <person name="Liotti R.G."/>
            <person name="Mendes T.A.O."/>
            <person name="Soares M.A."/>
        </authorList>
    </citation>
    <scope>NUCLEOTIDE SEQUENCE [LARGE SCALE GENOMIC DNA]</scope>
    <source>
        <strain evidence="6 7">193</strain>
    </source>
</reference>
<comment type="similarity">
    <text evidence="1">Belongs to the ATP-dependent AMP-binding enzyme family.</text>
</comment>
<dbReference type="PANTHER" id="PTHR22754">
    <property type="entry name" value="DISCO-INTERACTING PROTEIN 2 DIP2 -RELATED"/>
    <property type="match status" value="1"/>
</dbReference>
<dbReference type="PANTHER" id="PTHR22754:SF32">
    <property type="entry name" value="DISCO-INTERACTING PROTEIN 2"/>
    <property type="match status" value="1"/>
</dbReference>
<gene>
    <name evidence="6" type="ORF">CTZ28_24445</name>
</gene>
<name>A0A3M0IB99_9ACTN</name>
<dbReference type="Gene3D" id="3.30.300.30">
    <property type="match status" value="1"/>
</dbReference>
<dbReference type="GO" id="GO:0071766">
    <property type="term" value="P:Actinobacterium-type cell wall biogenesis"/>
    <property type="evidence" value="ECO:0007669"/>
    <property type="project" value="UniProtKB-ARBA"/>
</dbReference>
<evidence type="ECO:0000313" key="6">
    <source>
        <dbReference type="EMBL" id="RMB83489.1"/>
    </source>
</evidence>
<dbReference type="GO" id="GO:0070566">
    <property type="term" value="F:adenylyltransferase activity"/>
    <property type="evidence" value="ECO:0007669"/>
    <property type="project" value="TreeGrafter"/>
</dbReference>
<proteinExistence type="inferred from homology"/>
<evidence type="ECO:0000256" key="4">
    <source>
        <dbReference type="ARBA" id="ARBA00023098"/>
    </source>
</evidence>
<feature type="domain" description="AMP-dependent synthetase/ligase" evidence="5">
    <location>
        <begin position="26"/>
        <end position="410"/>
    </location>
</feature>
<dbReference type="InterPro" id="IPR040097">
    <property type="entry name" value="FAAL/FAAC"/>
</dbReference>
<dbReference type="GO" id="GO:0005886">
    <property type="term" value="C:plasma membrane"/>
    <property type="evidence" value="ECO:0007669"/>
    <property type="project" value="TreeGrafter"/>
</dbReference>
<dbReference type="InterPro" id="IPR045851">
    <property type="entry name" value="AMP-bd_C_sf"/>
</dbReference>
<keyword evidence="2" id="KW-0436">Ligase</keyword>
<evidence type="ECO:0000313" key="7">
    <source>
        <dbReference type="Proteomes" id="UP000270471"/>
    </source>
</evidence>
<dbReference type="AlphaFoldDB" id="A0A3M0IB99"/>
<keyword evidence="4" id="KW-0443">Lipid metabolism</keyword>
<dbReference type="Pfam" id="PF00501">
    <property type="entry name" value="AMP-binding"/>
    <property type="match status" value="1"/>
</dbReference>
<dbReference type="FunFam" id="3.40.50.12780:FF:000013">
    <property type="entry name" value="Long-chain-fatty-acid--AMP ligase FadD32"/>
    <property type="match status" value="1"/>
</dbReference>
<dbReference type="SUPFAM" id="SSF56801">
    <property type="entry name" value="Acetyl-CoA synthetase-like"/>
    <property type="match status" value="1"/>
</dbReference>
<protein>
    <submittedName>
        <fullName evidence="6">Polyketide synthase</fullName>
    </submittedName>
</protein>
<dbReference type="OrthoDB" id="3671040at2"/>
<organism evidence="6 7">
    <name type="scientific">Streptomyces shenzhenensis</name>
    <dbReference type="NCBI Taxonomy" id="943815"/>
    <lineage>
        <taxon>Bacteria</taxon>
        <taxon>Bacillati</taxon>
        <taxon>Actinomycetota</taxon>
        <taxon>Actinomycetes</taxon>
        <taxon>Kitasatosporales</taxon>
        <taxon>Streptomycetaceae</taxon>
        <taxon>Streptomyces</taxon>
    </lineage>
</organism>
<comment type="caution">
    <text evidence="6">The sequence shown here is derived from an EMBL/GenBank/DDBJ whole genome shotgun (WGS) entry which is preliminary data.</text>
</comment>
<dbReference type="InterPro" id="IPR000873">
    <property type="entry name" value="AMP-dep_synth/lig_dom"/>
</dbReference>
<keyword evidence="3" id="KW-0276">Fatty acid metabolism</keyword>
<evidence type="ECO:0000256" key="3">
    <source>
        <dbReference type="ARBA" id="ARBA00022832"/>
    </source>
</evidence>
<dbReference type="InterPro" id="IPR042099">
    <property type="entry name" value="ANL_N_sf"/>
</dbReference>
<evidence type="ECO:0000259" key="5">
    <source>
        <dbReference type="Pfam" id="PF00501"/>
    </source>
</evidence>
<keyword evidence="7" id="KW-1185">Reference proteome</keyword>
<evidence type="ECO:0000256" key="2">
    <source>
        <dbReference type="ARBA" id="ARBA00022598"/>
    </source>
</evidence>
<dbReference type="GO" id="GO:0006633">
    <property type="term" value="P:fatty acid biosynthetic process"/>
    <property type="evidence" value="ECO:0007669"/>
    <property type="project" value="TreeGrafter"/>
</dbReference>
<evidence type="ECO:0000256" key="1">
    <source>
        <dbReference type="ARBA" id="ARBA00006432"/>
    </source>
</evidence>
<dbReference type="EMBL" id="PENI01000016">
    <property type="protein sequence ID" value="RMB83489.1"/>
    <property type="molecule type" value="Genomic_DNA"/>
</dbReference>
<dbReference type="InterPro" id="IPR020845">
    <property type="entry name" value="AMP-binding_CS"/>
</dbReference>
<dbReference type="Proteomes" id="UP000270471">
    <property type="component" value="Unassembled WGS sequence"/>
</dbReference>
<dbReference type="GO" id="GO:0016874">
    <property type="term" value="F:ligase activity"/>
    <property type="evidence" value="ECO:0007669"/>
    <property type="project" value="UniProtKB-KW"/>
</dbReference>
<accession>A0A3M0IB99</accession>